<dbReference type="EMBL" id="JAYDYQ010001087">
    <property type="protein sequence ID" value="KAK4490953.1"/>
    <property type="molecule type" value="Genomic_DNA"/>
</dbReference>
<evidence type="ECO:0000256" key="1">
    <source>
        <dbReference type="ARBA" id="ARBA00004606"/>
    </source>
</evidence>
<evidence type="ECO:0000256" key="2">
    <source>
        <dbReference type="ARBA" id="ARBA00010617"/>
    </source>
</evidence>
<evidence type="ECO:0000256" key="3">
    <source>
        <dbReference type="ARBA" id="ARBA00022617"/>
    </source>
</evidence>
<keyword evidence="7 9" id="KW-0408">Iron</keyword>
<keyword evidence="3 9" id="KW-0349">Heme</keyword>
<dbReference type="InterPro" id="IPR052306">
    <property type="entry name" value="CYP450_71D"/>
</dbReference>
<evidence type="ECO:0000256" key="6">
    <source>
        <dbReference type="ARBA" id="ARBA00023002"/>
    </source>
</evidence>
<evidence type="ECO:0000256" key="4">
    <source>
        <dbReference type="ARBA" id="ARBA00022723"/>
    </source>
</evidence>
<sequence length="205" mass="23484">MFSAGSETSSTTLDWAMVELIRNPHVMEKAQEEVRQALKEKKIVEESDVQTLKYLKLVIKETLRMHPPVPLMPRACRQECQVDGYTIPLKATVVVNVWAIGRDPEYWVDPESFQPERFENNSIDFLGNKFEYIPFGAGRRICPGMNFGLANVELPLAQLLYHFEWKMPKGMSSKNIDMTEANGMAVSRKDDHFIVPTVCNPFTEE</sequence>
<keyword evidence="6 9" id="KW-0560">Oxidoreductase</keyword>
<comment type="caution">
    <text evidence="10">The sequence shown here is derived from an EMBL/GenBank/DDBJ whole genome shotgun (WGS) entry which is preliminary data.</text>
</comment>
<dbReference type="Proteomes" id="UP001291926">
    <property type="component" value="Unassembled WGS sequence"/>
</dbReference>
<dbReference type="InterPro" id="IPR002401">
    <property type="entry name" value="Cyt_P450_E_grp-I"/>
</dbReference>
<comment type="subcellular location">
    <subcellularLocation>
        <location evidence="1">Membrane</location>
        <topology evidence="1">Single-pass type II membrane protein</topology>
    </subcellularLocation>
</comment>
<accession>A0ABR0DP04</accession>
<protein>
    <recommendedName>
        <fullName evidence="12">Cytochrome P450</fullName>
    </recommendedName>
</protein>
<dbReference type="InterPro" id="IPR017972">
    <property type="entry name" value="Cyt_P450_CS"/>
</dbReference>
<gene>
    <name evidence="10" type="ORF">RD792_001674</name>
</gene>
<evidence type="ECO:0000256" key="7">
    <source>
        <dbReference type="ARBA" id="ARBA00023004"/>
    </source>
</evidence>
<keyword evidence="5" id="KW-0812">Transmembrane</keyword>
<proteinExistence type="inferred from homology"/>
<dbReference type="InterPro" id="IPR036396">
    <property type="entry name" value="Cyt_P450_sf"/>
</dbReference>
<dbReference type="Pfam" id="PF00067">
    <property type="entry name" value="p450"/>
    <property type="match status" value="1"/>
</dbReference>
<comment type="similarity">
    <text evidence="2 9">Belongs to the cytochrome P450 family.</text>
</comment>
<dbReference type="SUPFAM" id="SSF48264">
    <property type="entry name" value="Cytochrome P450"/>
    <property type="match status" value="1"/>
</dbReference>
<keyword evidence="11" id="KW-1185">Reference proteome</keyword>
<dbReference type="PROSITE" id="PS00086">
    <property type="entry name" value="CYTOCHROME_P450"/>
    <property type="match status" value="1"/>
</dbReference>
<evidence type="ECO:0000256" key="5">
    <source>
        <dbReference type="ARBA" id="ARBA00022968"/>
    </source>
</evidence>
<dbReference type="PRINTS" id="PR00385">
    <property type="entry name" value="P450"/>
</dbReference>
<dbReference type="PANTHER" id="PTHR47953">
    <property type="entry name" value="OS08G0105600 PROTEIN"/>
    <property type="match status" value="1"/>
</dbReference>
<evidence type="ECO:0000256" key="8">
    <source>
        <dbReference type="ARBA" id="ARBA00023033"/>
    </source>
</evidence>
<dbReference type="PANTHER" id="PTHR47953:SF5">
    <property type="entry name" value="CYTOCHROME P450 71AV8-LIKE"/>
    <property type="match status" value="1"/>
</dbReference>
<evidence type="ECO:0008006" key="12">
    <source>
        <dbReference type="Google" id="ProtNLM"/>
    </source>
</evidence>
<name>A0ABR0DP04_9LAMI</name>
<evidence type="ECO:0000313" key="11">
    <source>
        <dbReference type="Proteomes" id="UP001291926"/>
    </source>
</evidence>
<keyword evidence="5" id="KW-0735">Signal-anchor</keyword>
<dbReference type="InterPro" id="IPR001128">
    <property type="entry name" value="Cyt_P450"/>
</dbReference>
<evidence type="ECO:0000256" key="9">
    <source>
        <dbReference type="RuleBase" id="RU000461"/>
    </source>
</evidence>
<keyword evidence="8 9" id="KW-0503">Monooxygenase</keyword>
<dbReference type="PRINTS" id="PR00463">
    <property type="entry name" value="EP450I"/>
</dbReference>
<organism evidence="10 11">
    <name type="scientific">Penstemon davidsonii</name>
    <dbReference type="NCBI Taxonomy" id="160366"/>
    <lineage>
        <taxon>Eukaryota</taxon>
        <taxon>Viridiplantae</taxon>
        <taxon>Streptophyta</taxon>
        <taxon>Embryophyta</taxon>
        <taxon>Tracheophyta</taxon>
        <taxon>Spermatophyta</taxon>
        <taxon>Magnoliopsida</taxon>
        <taxon>eudicotyledons</taxon>
        <taxon>Gunneridae</taxon>
        <taxon>Pentapetalae</taxon>
        <taxon>asterids</taxon>
        <taxon>lamiids</taxon>
        <taxon>Lamiales</taxon>
        <taxon>Plantaginaceae</taxon>
        <taxon>Cheloneae</taxon>
        <taxon>Penstemon</taxon>
    </lineage>
</organism>
<evidence type="ECO:0000313" key="10">
    <source>
        <dbReference type="EMBL" id="KAK4490953.1"/>
    </source>
</evidence>
<reference evidence="10 11" key="1">
    <citation type="journal article" date="2023" name="bioRxiv">
        <title>Genome report: Whole genome sequence and annotation of Penstemon davidsonii.</title>
        <authorList>
            <person name="Ostevik K.L."/>
            <person name="Alabady M."/>
            <person name="Zhang M."/>
            <person name="Rausher M.D."/>
        </authorList>
    </citation>
    <scope>NUCLEOTIDE SEQUENCE [LARGE SCALE GENOMIC DNA]</scope>
    <source>
        <strain evidence="10">DNT005</strain>
        <tissue evidence="10">Whole leaf</tissue>
    </source>
</reference>
<dbReference type="Gene3D" id="1.10.630.10">
    <property type="entry name" value="Cytochrome P450"/>
    <property type="match status" value="1"/>
</dbReference>
<keyword evidence="4 9" id="KW-0479">Metal-binding</keyword>